<dbReference type="Proteomes" id="UP001146351">
    <property type="component" value="Unassembled WGS sequence"/>
</dbReference>
<dbReference type="InterPro" id="IPR018864">
    <property type="entry name" value="Nucleoporin_Nup188_N"/>
</dbReference>
<protein>
    <recommendedName>
        <fullName evidence="9">Nucleoporin NUP188</fullName>
    </recommendedName>
</protein>
<keyword evidence="2" id="KW-0813">Transport</keyword>
<comment type="subcellular location">
    <subcellularLocation>
        <location evidence="1">Nucleus</location>
        <location evidence="1">Nuclear pore complex</location>
    </subcellularLocation>
</comment>
<dbReference type="EMBL" id="JAPQKO010000005">
    <property type="protein sequence ID" value="KAJ5161616.1"/>
    <property type="molecule type" value="Genomic_DNA"/>
</dbReference>
<organism evidence="13 14">
    <name type="scientific">Penicillium capsulatum</name>
    <dbReference type="NCBI Taxonomy" id="69766"/>
    <lineage>
        <taxon>Eukaryota</taxon>
        <taxon>Fungi</taxon>
        <taxon>Dikarya</taxon>
        <taxon>Ascomycota</taxon>
        <taxon>Pezizomycotina</taxon>
        <taxon>Eurotiomycetes</taxon>
        <taxon>Eurotiomycetidae</taxon>
        <taxon>Eurotiales</taxon>
        <taxon>Aspergillaceae</taxon>
        <taxon>Penicillium</taxon>
    </lineage>
</organism>
<name>A0A9W9I1H2_9EURO</name>
<dbReference type="PANTHER" id="PTHR31431:SF1">
    <property type="entry name" value="NUCLEOPORIN NUP188"/>
    <property type="match status" value="1"/>
</dbReference>
<reference evidence="13" key="2">
    <citation type="journal article" date="2023" name="IMA Fungus">
        <title>Comparative genomic study of the Penicillium genus elucidates a diverse pangenome and 15 lateral gene transfer events.</title>
        <authorList>
            <person name="Petersen C."/>
            <person name="Sorensen T."/>
            <person name="Nielsen M.R."/>
            <person name="Sondergaard T.E."/>
            <person name="Sorensen J.L."/>
            <person name="Fitzpatrick D.A."/>
            <person name="Frisvad J.C."/>
            <person name="Nielsen K.L."/>
        </authorList>
    </citation>
    <scope>NUCLEOTIDE SEQUENCE</scope>
    <source>
        <strain evidence="13">IBT 21917</strain>
    </source>
</reference>
<accession>A0A9W9I1H2</accession>
<dbReference type="GO" id="GO:0051028">
    <property type="term" value="P:mRNA transport"/>
    <property type="evidence" value="ECO:0007669"/>
    <property type="project" value="UniProtKB-KW"/>
</dbReference>
<keyword evidence="14" id="KW-1185">Reference proteome</keyword>
<dbReference type="Gene3D" id="1.25.10.70">
    <property type="match status" value="1"/>
</dbReference>
<dbReference type="InterPro" id="IPR044840">
    <property type="entry name" value="Nup188"/>
</dbReference>
<dbReference type="GO" id="GO:0017056">
    <property type="term" value="F:structural constituent of nuclear pore"/>
    <property type="evidence" value="ECO:0007669"/>
    <property type="project" value="InterPro"/>
</dbReference>
<evidence type="ECO:0000256" key="6">
    <source>
        <dbReference type="ARBA" id="ARBA00023132"/>
    </source>
</evidence>
<reference evidence="13" key="1">
    <citation type="submission" date="2022-11" db="EMBL/GenBank/DDBJ databases">
        <authorList>
            <person name="Petersen C."/>
        </authorList>
    </citation>
    <scope>NUCLEOTIDE SEQUENCE</scope>
    <source>
        <strain evidence="13">IBT 21917</strain>
    </source>
</reference>
<evidence type="ECO:0000256" key="2">
    <source>
        <dbReference type="ARBA" id="ARBA00022448"/>
    </source>
</evidence>
<evidence type="ECO:0000313" key="14">
    <source>
        <dbReference type="Proteomes" id="UP001146351"/>
    </source>
</evidence>
<keyword evidence="3" id="KW-0509">mRNA transport</keyword>
<evidence type="ECO:0000313" key="13">
    <source>
        <dbReference type="EMBL" id="KAJ5161616.1"/>
    </source>
</evidence>
<evidence type="ECO:0000256" key="7">
    <source>
        <dbReference type="ARBA" id="ARBA00023242"/>
    </source>
</evidence>
<dbReference type="GO" id="GO:0006606">
    <property type="term" value="P:protein import into nucleus"/>
    <property type="evidence" value="ECO:0007669"/>
    <property type="project" value="TreeGrafter"/>
</dbReference>
<keyword evidence="5" id="KW-0811">Translocation</keyword>
<dbReference type="PANTHER" id="PTHR31431">
    <property type="entry name" value="NUCLEOPORIN NUP188 HOMOLOG"/>
    <property type="match status" value="1"/>
</dbReference>
<keyword evidence="7" id="KW-0539">Nucleus</keyword>
<comment type="similarity">
    <text evidence="8">Belongs to the Nup188 family.</text>
</comment>
<dbReference type="InterPro" id="IPR048883">
    <property type="entry name" value="Nup188_N-subdom_III"/>
</dbReference>
<dbReference type="GO" id="GO:0006405">
    <property type="term" value="P:RNA export from nucleus"/>
    <property type="evidence" value="ECO:0007669"/>
    <property type="project" value="TreeGrafter"/>
</dbReference>
<keyword evidence="4" id="KW-0653">Protein transport</keyword>
<dbReference type="Pfam" id="PF21094">
    <property type="entry name" value="Nup188_SH3-like"/>
    <property type="match status" value="1"/>
</dbReference>
<evidence type="ECO:0000259" key="12">
    <source>
        <dbReference type="Pfam" id="PF21093"/>
    </source>
</evidence>
<evidence type="ECO:0000256" key="4">
    <source>
        <dbReference type="ARBA" id="ARBA00022927"/>
    </source>
</evidence>
<evidence type="ECO:0000256" key="9">
    <source>
        <dbReference type="ARBA" id="ARBA00040174"/>
    </source>
</evidence>
<dbReference type="Pfam" id="PF10487">
    <property type="entry name" value="Nup188_N"/>
    <property type="match status" value="1"/>
</dbReference>
<feature type="domain" description="Nuclear pore protein Nup188 C-terminal" evidence="11">
    <location>
        <begin position="1444"/>
        <end position="1810"/>
    </location>
</feature>
<dbReference type="Pfam" id="PF21093">
    <property type="entry name" value="Nup188_N-subdom_III"/>
    <property type="match status" value="1"/>
</dbReference>
<dbReference type="InterPro" id="IPR041634">
    <property type="entry name" value="Nup188_C"/>
</dbReference>
<feature type="domain" description="Nucleoporin Nup188 N-terminal" evidence="10">
    <location>
        <begin position="157"/>
        <end position="438"/>
    </location>
</feature>
<evidence type="ECO:0000259" key="11">
    <source>
        <dbReference type="Pfam" id="PF18378"/>
    </source>
</evidence>
<evidence type="ECO:0000256" key="3">
    <source>
        <dbReference type="ARBA" id="ARBA00022816"/>
    </source>
</evidence>
<feature type="domain" description="Nucleoporin Nup188 N-terminal subdomain III" evidence="12">
    <location>
        <begin position="700"/>
        <end position="1145"/>
    </location>
</feature>
<dbReference type="Pfam" id="PF18378">
    <property type="entry name" value="Nup188_C"/>
    <property type="match status" value="1"/>
</dbReference>
<evidence type="ECO:0000256" key="8">
    <source>
        <dbReference type="ARBA" id="ARBA00038387"/>
    </source>
</evidence>
<evidence type="ECO:0000256" key="1">
    <source>
        <dbReference type="ARBA" id="ARBA00004567"/>
    </source>
</evidence>
<evidence type="ECO:0000259" key="10">
    <source>
        <dbReference type="Pfam" id="PF10487"/>
    </source>
</evidence>
<dbReference type="GO" id="GO:0044611">
    <property type="term" value="C:nuclear pore inner ring"/>
    <property type="evidence" value="ECO:0007669"/>
    <property type="project" value="TreeGrafter"/>
</dbReference>
<comment type="caution">
    <text evidence="13">The sequence shown here is derived from an EMBL/GenBank/DDBJ whole genome shotgun (WGS) entry which is preliminary data.</text>
</comment>
<sequence>MAPVPEAYFPSLDKCFSGDAQLLSWKRAFLYASDPEGHADDDGHFSAFLSHPESIQLLSQSLNPFSRPSAKTKADFESKTAAIHVETKSKGSFDLEEVKADTQWLSQKAEIDEIAALRIAVLEWQTRPAARLAASFSDEETSSLQSAAGADNLRVSVAGPNLASILRPAMDSTASSFNDTTNRRLRICDVYISERSHIVKISRKLLALSQYDASSEQKLSTPGNGQNSSLCELGKTLFQEKSTSDALAKFLEECILAIRSRLTDLAADDGWLSAEEANEETSKIWRTSLVEEIVHILQMMFHQLRASADVTSGELLASWLELMAEYNFLAELQVPCQEPVGLLLPLQAFIILTTLAFLNLPVVIPAILHHKQPTTIPSKQAAYFLSKDKMSQITEILLNSSGTVPVADPAVFSWGLVLHTMRQLVLVDKQNREWEQLHTAVNSFQSNTREARLAGGGDQSLYEYLLESSWTVSKPVDDTITLLTDNVMKHSTFNAIIALSRKAGSISAIDDGLTYQLARVTLLDVIRVSVNYLEYSPEIVESVLAILDGTTDSDLWGCIGSLESANDPRSIFVKDDLLMDSVYHIARSRFPYETTPFIKLCRALVSRHMISDDGLPQILEELQSMEHFTQVTSLDFQGYQTIREDENANFVALNTSLPMFETVPHNDRFPNHSNALVVSSSSELPVGTVGQVIKESKPAVITWQHQYSCLSYLGSWLEAWNENARLSSDWDVEAGAEIIGLLADLIANSKDHNPREYGVAAKQILEMASDGLRRQGDIISVVLDIFERNLQNIGSGDNAAQSLVPVIACLPFIQEALRILPGRVWPFLSRSSLIGSDGKGGVMTAIISAMEMSSGDYPFLLQCVGLLEDAVNDAASRAALRKNPFTDKSKSSYLAESSAGIPSHIMRRILLNATRIMVDIYNSNANWRFNLPEQKFKLNTTLATTFDRILYYAYGVNDTAKLETKITGVFSDAAVYILDMLRPRSTPDLPFNPVFRLISDGLQTPPTLHLRHLGLIERQVNSTLELCIRLVQAAHLAQKPGSLLEEQLFKTTPVLVKLYALHDSYRLPVLSLLDILISNAASNQDSEPPSVVGHLGPESTCMFLDVLSQLDKPIGDKSLLIAIWQLLSTFVSKRQQWVAVFVLKGTSPRQALKNSNSPSEPKLRGAPFLQMALDRLANIENEDPEIALSLLEFISRAQENWPWVTPKLKSHPMFLTGIVNYVSKLQMPSSVPDQIFLTRIAAVVADICAVYLHSAKEANDWGFFKTLIPLVQWYAKDAVEVSGYNASLHANLKQNFEEKYKGCSLLDFKKTSLETRAPGKNYCYDLDLGHKLLSFDFSWSGNKGQGYSGEFERANLNLSLVEAQMTLLNSWKFFAIDHCSDFMPDREVQRSMAQVTKACLEANDNHVPSGAIFDRIQQVRVDFAQALLQRLVQVNSRGSEVFGLLGVAWKALRARHLTYEAALAHNDTEHYRSLLNVLFLALQFHLDGPDRTPPAGRSPHAISYDLDIVPEIVNVVVAQGFKSLTSYLHEDPGKCTPKDFAILIAILQTCLQVKDAYKLNESISYSIQNNNTARHALGLFSWADRFAIGNDPVYGELSVSILVKLSTVPMLAEYLATESVLMGLSTCRLTKALRHPKGFGPFDATPRLYTIWTDGFLPLCLSILFSVVQAAPEVPAFLNQFEGQLARASEVFSGRVNHSSAYSSEWITLSMASEAYSLSLIALILDQYRAAGPSAGLDPQSIQQLKWDRASVKQDIEDLLEHRVALRSRIVATNDREMEWSRQKAPEGSEAASRLEGKVVQQMRAALACLGGEEES</sequence>
<dbReference type="OrthoDB" id="102511at2759"/>
<keyword evidence="6" id="KW-0906">Nuclear pore complex</keyword>
<proteinExistence type="inferred from homology"/>
<evidence type="ECO:0000256" key="5">
    <source>
        <dbReference type="ARBA" id="ARBA00023010"/>
    </source>
</evidence>
<gene>
    <name evidence="13" type="ORF">N7492_007008</name>
</gene>